<evidence type="ECO:0000313" key="3">
    <source>
        <dbReference type="Proteomes" id="UP000231382"/>
    </source>
</evidence>
<dbReference type="PANTHER" id="PTHR34322">
    <property type="entry name" value="TRANSPOSASE, Y1_TNP DOMAIN-CONTAINING"/>
    <property type="match status" value="1"/>
</dbReference>
<dbReference type="GO" id="GO:0004803">
    <property type="term" value="F:transposase activity"/>
    <property type="evidence" value="ECO:0007669"/>
    <property type="project" value="InterPro"/>
</dbReference>
<dbReference type="AlphaFoldDB" id="A0A2H0W7S0"/>
<dbReference type="PANTHER" id="PTHR34322:SF2">
    <property type="entry name" value="TRANSPOSASE IS200-LIKE DOMAIN-CONTAINING PROTEIN"/>
    <property type="match status" value="1"/>
</dbReference>
<evidence type="ECO:0000313" key="2">
    <source>
        <dbReference type="EMBL" id="PIS08064.1"/>
    </source>
</evidence>
<dbReference type="GO" id="GO:0006313">
    <property type="term" value="P:DNA transposition"/>
    <property type="evidence" value="ECO:0007669"/>
    <property type="project" value="InterPro"/>
</dbReference>
<accession>A0A2H0W7S0</accession>
<dbReference type="SUPFAM" id="SSF143422">
    <property type="entry name" value="Transposase IS200-like"/>
    <property type="match status" value="1"/>
</dbReference>
<dbReference type="Gene3D" id="3.30.70.1290">
    <property type="entry name" value="Transposase IS200-like"/>
    <property type="match status" value="1"/>
</dbReference>
<feature type="domain" description="Transposase IS200-like" evidence="1">
    <location>
        <begin position="9"/>
        <end position="124"/>
    </location>
</feature>
<name>A0A2H0W7S0_9BACT</name>
<dbReference type="Proteomes" id="UP000231382">
    <property type="component" value="Unassembled WGS sequence"/>
</dbReference>
<dbReference type="EMBL" id="PEZW01000002">
    <property type="protein sequence ID" value="PIS08064.1"/>
    <property type="molecule type" value="Genomic_DNA"/>
</dbReference>
<gene>
    <name evidence="2" type="ORF">COT78_00260</name>
</gene>
<dbReference type="InterPro" id="IPR036515">
    <property type="entry name" value="Transposase_17_sf"/>
</dbReference>
<reference evidence="3" key="1">
    <citation type="submission" date="2017-09" db="EMBL/GenBank/DDBJ databases">
        <title>Depth-based differentiation of microbial function through sediment-hosted aquifers and enrichment of novel symbionts in the deep terrestrial subsurface.</title>
        <authorList>
            <person name="Probst A.J."/>
            <person name="Ladd B."/>
            <person name="Jarett J.K."/>
            <person name="Geller-Mcgrath D.E."/>
            <person name="Sieber C.M.K."/>
            <person name="Emerson J.B."/>
            <person name="Anantharaman K."/>
            <person name="Thomas B.C."/>
            <person name="Malmstrom R."/>
            <person name="Stieglmeier M."/>
            <person name="Klingl A."/>
            <person name="Woyke T."/>
            <person name="Ryan C.M."/>
            <person name="Banfield J.F."/>
        </authorList>
    </citation>
    <scope>NUCLEOTIDE SEQUENCE [LARGE SCALE GENOMIC DNA]</scope>
</reference>
<dbReference type="Pfam" id="PF01797">
    <property type="entry name" value="Y1_Tnp"/>
    <property type="match status" value="1"/>
</dbReference>
<organism evidence="2 3">
    <name type="scientific">Candidatus Berkelbacteria bacterium CG10_big_fil_rev_8_21_14_0_10_43_13</name>
    <dbReference type="NCBI Taxonomy" id="1974514"/>
    <lineage>
        <taxon>Bacteria</taxon>
        <taxon>Candidatus Berkelbacteria</taxon>
    </lineage>
</organism>
<proteinExistence type="predicted"/>
<protein>
    <submittedName>
        <fullName evidence="2">Transposase</fullName>
    </submittedName>
</protein>
<sequence>MPRHPRFLPPGNYFHIMNRGNNGARIFTCDDDFQFYLNKMTDLKAEHPFDLYHYCLMGTHLHILVKIEKESDFSNFSKRLNLSYASYYQRNYGFTGHFWQGRYKSQLISDDPYFIQCGKYIELNPVKAGIIENPEDYPWSSYRYYALGERNDLLTEDIFYKELGIDAKSRQKAFKELVVDTEISDFLDKSDRIAIGDKKFVYNQNRKAKVHETNKHTPYRKSRS</sequence>
<comment type="caution">
    <text evidence="2">The sequence shown here is derived from an EMBL/GenBank/DDBJ whole genome shotgun (WGS) entry which is preliminary data.</text>
</comment>
<dbReference type="GO" id="GO:0003677">
    <property type="term" value="F:DNA binding"/>
    <property type="evidence" value="ECO:0007669"/>
    <property type="project" value="InterPro"/>
</dbReference>
<evidence type="ECO:0000259" key="1">
    <source>
        <dbReference type="SMART" id="SM01321"/>
    </source>
</evidence>
<dbReference type="SMART" id="SM01321">
    <property type="entry name" value="Y1_Tnp"/>
    <property type="match status" value="1"/>
</dbReference>
<dbReference type="InterPro" id="IPR002686">
    <property type="entry name" value="Transposase_17"/>
</dbReference>